<reference evidence="3 4" key="1">
    <citation type="submission" date="2022-11" db="EMBL/GenBank/DDBJ databases">
        <title>Genome sequencing of Acetobacter type strain.</title>
        <authorList>
            <person name="Heo J."/>
            <person name="Lee D."/>
            <person name="Han B.-H."/>
            <person name="Hong S.-B."/>
            <person name="Kwon S.-W."/>
        </authorList>
    </citation>
    <scope>NUCLEOTIDE SEQUENCE [LARGE SCALE GENOMIC DNA]</scope>
    <source>
        <strain evidence="3 4">KACC 21253</strain>
    </source>
</reference>
<evidence type="ECO:0000313" key="3">
    <source>
        <dbReference type="EMBL" id="MCX2563867.1"/>
    </source>
</evidence>
<evidence type="ECO:0000313" key="4">
    <source>
        <dbReference type="Proteomes" id="UP001301152"/>
    </source>
</evidence>
<sequence length="178" mass="18499">MRVASVHVFSAAVCCALWSLSACAQSPLGPKTGEVTFHTKSADLGVGYTWGGGVLNYGGRSYPFSIKGASAAAVGYSSGQSVGQVYNLQRIEDFAGTFWALSGEATLGRGVSGLLMENDNGVRIRLDYIARSGARLAASPSRFTVRLLKQPALQEGDKKPASPPAAVTDKSQPASAAQ</sequence>
<feature type="signal peptide" evidence="2">
    <location>
        <begin position="1"/>
        <end position="24"/>
    </location>
</feature>
<keyword evidence="2" id="KW-0732">Signal</keyword>
<evidence type="ECO:0000256" key="1">
    <source>
        <dbReference type="SAM" id="MobiDB-lite"/>
    </source>
</evidence>
<organism evidence="3 4">
    <name type="scientific">Acetobacter thailandicus</name>
    <dbReference type="NCBI Taxonomy" id="1502842"/>
    <lineage>
        <taxon>Bacteria</taxon>
        <taxon>Pseudomonadati</taxon>
        <taxon>Pseudomonadota</taxon>
        <taxon>Alphaproteobacteria</taxon>
        <taxon>Acetobacterales</taxon>
        <taxon>Acetobacteraceae</taxon>
        <taxon>Acetobacter</taxon>
    </lineage>
</organism>
<dbReference type="Proteomes" id="UP001301152">
    <property type="component" value="Unassembled WGS sequence"/>
</dbReference>
<dbReference type="RefSeq" id="WP_233127753.1">
    <property type="nucleotide sequence ID" value="NZ_JAERKZ010000001.1"/>
</dbReference>
<comment type="caution">
    <text evidence="3">The sequence shown here is derived from an EMBL/GenBank/DDBJ whole genome shotgun (WGS) entry which is preliminary data.</text>
</comment>
<gene>
    <name evidence="3" type="ORF">OQ497_07855</name>
</gene>
<accession>A0ABT3QF02</accession>
<dbReference type="PROSITE" id="PS51257">
    <property type="entry name" value="PROKAR_LIPOPROTEIN"/>
    <property type="match status" value="1"/>
</dbReference>
<dbReference type="EMBL" id="JAPIUZ010000003">
    <property type="protein sequence ID" value="MCX2563867.1"/>
    <property type="molecule type" value="Genomic_DNA"/>
</dbReference>
<feature type="compositionally biased region" description="Polar residues" evidence="1">
    <location>
        <begin position="169"/>
        <end position="178"/>
    </location>
</feature>
<protein>
    <submittedName>
        <fullName evidence="3">Uncharacterized protein</fullName>
    </submittedName>
</protein>
<evidence type="ECO:0000256" key="2">
    <source>
        <dbReference type="SAM" id="SignalP"/>
    </source>
</evidence>
<feature type="chain" id="PRO_5047451469" evidence="2">
    <location>
        <begin position="25"/>
        <end position="178"/>
    </location>
</feature>
<feature type="region of interest" description="Disordered" evidence="1">
    <location>
        <begin position="150"/>
        <end position="178"/>
    </location>
</feature>
<keyword evidence="4" id="KW-1185">Reference proteome</keyword>
<proteinExistence type="predicted"/>
<name>A0ABT3QF02_9PROT</name>